<keyword evidence="3" id="KW-1185">Reference proteome</keyword>
<feature type="signal peptide" evidence="1">
    <location>
        <begin position="1"/>
        <end position="19"/>
    </location>
</feature>
<protein>
    <submittedName>
        <fullName evidence="2">Uncharacterized protein</fullName>
    </submittedName>
</protein>
<reference evidence="2 3" key="1">
    <citation type="submission" date="2023-04" db="EMBL/GenBank/DDBJ databases">
        <title>Tenacibaculum tangerinum sp. nov., isolated from sea tidal flat of South Korea.</title>
        <authorList>
            <person name="Lee S.H."/>
            <person name="Kim J.-J."/>
        </authorList>
    </citation>
    <scope>NUCLEOTIDE SEQUENCE [LARGE SCALE GENOMIC DNA]</scope>
    <source>
        <strain evidence="2 3">GRR-S3-23</strain>
    </source>
</reference>
<evidence type="ECO:0000256" key="1">
    <source>
        <dbReference type="SAM" id="SignalP"/>
    </source>
</evidence>
<keyword evidence="1" id="KW-0732">Signal</keyword>
<evidence type="ECO:0000313" key="2">
    <source>
        <dbReference type="EMBL" id="WGH75975.1"/>
    </source>
</evidence>
<sequence>MKKILTIILLSFSVSNSFASSPQVPDYIIYNNDTIPTYNLLVEQYLQTRKDDNGRLFDLSFRSSIDNQLGTSFNCWRGYQAIYKIENDSLFVSAIIDCHSLENKNQTPINYIKKLFGDKVLNDKVFINWYSGNISFPSKTKDNRILRWNGVFEKVFLYEIVIKIDSGKIIEISAQQNYIDLKNGIDRLEKDSISNIIFDSIKNYKWTKLKKIDCGEKYTVVIGKNVKISDVLMTDYQTDELIEEYWDTKRQYNHCVKS</sequence>
<gene>
    <name evidence="2" type="ORF">P8625_02065</name>
</gene>
<accession>A0ABY8L6Y4</accession>
<dbReference type="EMBL" id="CP122539">
    <property type="protein sequence ID" value="WGH75975.1"/>
    <property type="molecule type" value="Genomic_DNA"/>
</dbReference>
<dbReference type="Proteomes" id="UP001232001">
    <property type="component" value="Chromosome"/>
</dbReference>
<feature type="chain" id="PRO_5046016028" evidence="1">
    <location>
        <begin position="20"/>
        <end position="258"/>
    </location>
</feature>
<name>A0ABY8L6Y4_9FLAO</name>
<organism evidence="2 3">
    <name type="scientific">Tenacibaculum tangerinum</name>
    <dbReference type="NCBI Taxonomy" id="3038772"/>
    <lineage>
        <taxon>Bacteria</taxon>
        <taxon>Pseudomonadati</taxon>
        <taxon>Bacteroidota</taxon>
        <taxon>Flavobacteriia</taxon>
        <taxon>Flavobacteriales</taxon>
        <taxon>Flavobacteriaceae</taxon>
        <taxon>Tenacibaculum</taxon>
    </lineage>
</organism>
<proteinExistence type="predicted"/>
<dbReference type="RefSeq" id="WP_279651846.1">
    <property type="nucleotide sequence ID" value="NZ_CP122539.1"/>
</dbReference>
<evidence type="ECO:0000313" key="3">
    <source>
        <dbReference type="Proteomes" id="UP001232001"/>
    </source>
</evidence>